<dbReference type="AlphaFoldDB" id="A0A9N9KF19"/>
<reference evidence="1" key="1">
    <citation type="submission" date="2021-06" db="EMBL/GenBank/DDBJ databases">
        <authorList>
            <person name="Kallberg Y."/>
            <person name="Tangrot J."/>
            <person name="Rosling A."/>
        </authorList>
    </citation>
    <scope>NUCLEOTIDE SEQUENCE</scope>
    <source>
        <strain evidence="1">FL966</strain>
    </source>
</reference>
<evidence type="ECO:0000313" key="2">
    <source>
        <dbReference type="Proteomes" id="UP000789759"/>
    </source>
</evidence>
<keyword evidence="2" id="KW-1185">Reference proteome</keyword>
<name>A0A9N9KF19_9GLOM</name>
<dbReference type="EMBL" id="CAJVQA010054899">
    <property type="protein sequence ID" value="CAG8824834.1"/>
    <property type="molecule type" value="Genomic_DNA"/>
</dbReference>
<feature type="non-terminal residue" evidence="1">
    <location>
        <position position="1"/>
    </location>
</feature>
<organism evidence="1 2">
    <name type="scientific">Cetraspora pellucida</name>
    <dbReference type="NCBI Taxonomy" id="1433469"/>
    <lineage>
        <taxon>Eukaryota</taxon>
        <taxon>Fungi</taxon>
        <taxon>Fungi incertae sedis</taxon>
        <taxon>Mucoromycota</taxon>
        <taxon>Glomeromycotina</taxon>
        <taxon>Glomeromycetes</taxon>
        <taxon>Diversisporales</taxon>
        <taxon>Gigasporaceae</taxon>
        <taxon>Cetraspora</taxon>
    </lineage>
</organism>
<accession>A0A9N9KF19</accession>
<dbReference type="Proteomes" id="UP000789759">
    <property type="component" value="Unassembled WGS sequence"/>
</dbReference>
<protein>
    <submittedName>
        <fullName evidence="1">10529_t:CDS:1</fullName>
    </submittedName>
</protein>
<evidence type="ECO:0000313" key="1">
    <source>
        <dbReference type="EMBL" id="CAG8824834.1"/>
    </source>
</evidence>
<sequence length="40" mass="4429">HTASNEDIGIDEISNDSILSSKTESVLTKILQSSNNWRQP</sequence>
<comment type="caution">
    <text evidence="1">The sequence shown here is derived from an EMBL/GenBank/DDBJ whole genome shotgun (WGS) entry which is preliminary data.</text>
</comment>
<proteinExistence type="predicted"/>
<gene>
    <name evidence="1" type="ORF">CPELLU_LOCUS20037</name>
</gene>